<evidence type="ECO:0000256" key="7">
    <source>
        <dbReference type="ARBA" id="ARBA00047899"/>
    </source>
</evidence>
<dbReference type="InterPro" id="IPR011009">
    <property type="entry name" value="Kinase-like_dom_sf"/>
</dbReference>
<keyword evidence="6" id="KW-0067">ATP-binding</keyword>
<keyword evidence="2" id="KW-0723">Serine/threonine-protein kinase</keyword>
<dbReference type="EC" id="2.7.11.1" evidence="1"/>
<evidence type="ECO:0000256" key="4">
    <source>
        <dbReference type="ARBA" id="ARBA00022741"/>
    </source>
</evidence>
<dbReference type="SUPFAM" id="SSF56112">
    <property type="entry name" value="Protein kinase-like (PK-like)"/>
    <property type="match status" value="1"/>
</dbReference>
<evidence type="ECO:0000256" key="2">
    <source>
        <dbReference type="ARBA" id="ARBA00022527"/>
    </source>
</evidence>
<dbReference type="GO" id="GO:0004674">
    <property type="term" value="F:protein serine/threonine kinase activity"/>
    <property type="evidence" value="ECO:0007669"/>
    <property type="project" value="UniProtKB-KW"/>
</dbReference>
<keyword evidence="5" id="KW-0418">Kinase</keyword>
<evidence type="ECO:0000313" key="10">
    <source>
        <dbReference type="EMBL" id="HDS10072.1"/>
    </source>
</evidence>
<organism evidence="10">
    <name type="scientific">Fervidicoccus fontis</name>
    <dbReference type="NCBI Taxonomy" id="683846"/>
    <lineage>
        <taxon>Archaea</taxon>
        <taxon>Thermoproteota</taxon>
        <taxon>Thermoprotei</taxon>
        <taxon>Fervidicoccales</taxon>
        <taxon>Fervidicoccaceae</taxon>
        <taxon>Fervidicoccus</taxon>
    </lineage>
</organism>
<comment type="catalytic activity">
    <reaction evidence="8">
        <text>L-seryl-[protein] + ATP = O-phospho-L-seryl-[protein] + ADP + H(+)</text>
        <dbReference type="Rhea" id="RHEA:17989"/>
        <dbReference type="Rhea" id="RHEA-COMP:9863"/>
        <dbReference type="Rhea" id="RHEA-COMP:11604"/>
        <dbReference type="ChEBI" id="CHEBI:15378"/>
        <dbReference type="ChEBI" id="CHEBI:29999"/>
        <dbReference type="ChEBI" id="CHEBI:30616"/>
        <dbReference type="ChEBI" id="CHEBI:83421"/>
        <dbReference type="ChEBI" id="CHEBI:456216"/>
        <dbReference type="EC" id="2.7.11.1"/>
    </reaction>
</comment>
<evidence type="ECO:0000256" key="1">
    <source>
        <dbReference type="ARBA" id="ARBA00012513"/>
    </source>
</evidence>
<reference evidence="10" key="1">
    <citation type="journal article" date="2020" name="mSystems">
        <title>Genome- and Community-Level Interaction Insights into Carbon Utilization and Element Cycling Functions of Hydrothermarchaeota in Hydrothermal Sediment.</title>
        <authorList>
            <person name="Zhou Z."/>
            <person name="Liu Y."/>
            <person name="Xu W."/>
            <person name="Pan J."/>
            <person name="Luo Z.H."/>
            <person name="Li M."/>
        </authorList>
    </citation>
    <scope>NUCLEOTIDE SEQUENCE [LARGE SCALE GENOMIC DNA]</scope>
    <source>
        <strain evidence="10">SpSt-123</strain>
    </source>
</reference>
<evidence type="ECO:0000256" key="8">
    <source>
        <dbReference type="ARBA" id="ARBA00048679"/>
    </source>
</evidence>
<dbReference type="InterPro" id="IPR018934">
    <property type="entry name" value="RIO_dom"/>
</dbReference>
<keyword evidence="4" id="KW-0547">Nucleotide-binding</keyword>
<keyword evidence="3" id="KW-0808">Transferase</keyword>
<protein>
    <recommendedName>
        <fullName evidence="1">non-specific serine/threonine protein kinase</fullName>
        <ecNumber evidence="1">2.7.11.1</ecNumber>
    </recommendedName>
</protein>
<accession>A0A7C1IHB4</accession>
<dbReference type="AlphaFoldDB" id="A0A7C1IHB4"/>
<evidence type="ECO:0000259" key="9">
    <source>
        <dbReference type="Pfam" id="PF01163"/>
    </source>
</evidence>
<comment type="catalytic activity">
    <reaction evidence="7">
        <text>L-threonyl-[protein] + ATP = O-phospho-L-threonyl-[protein] + ADP + H(+)</text>
        <dbReference type="Rhea" id="RHEA:46608"/>
        <dbReference type="Rhea" id="RHEA-COMP:11060"/>
        <dbReference type="Rhea" id="RHEA-COMP:11605"/>
        <dbReference type="ChEBI" id="CHEBI:15378"/>
        <dbReference type="ChEBI" id="CHEBI:30013"/>
        <dbReference type="ChEBI" id="CHEBI:30616"/>
        <dbReference type="ChEBI" id="CHEBI:61977"/>
        <dbReference type="ChEBI" id="CHEBI:456216"/>
        <dbReference type="EC" id="2.7.11.1"/>
    </reaction>
</comment>
<proteinExistence type="predicted"/>
<dbReference type="Pfam" id="PF01163">
    <property type="entry name" value="RIO1"/>
    <property type="match status" value="1"/>
</dbReference>
<evidence type="ECO:0000256" key="3">
    <source>
        <dbReference type="ARBA" id="ARBA00022679"/>
    </source>
</evidence>
<name>A0A7C1IHB4_9CREN</name>
<feature type="domain" description="RIO-type" evidence="9">
    <location>
        <begin position="99"/>
        <end position="190"/>
    </location>
</feature>
<evidence type="ECO:0000256" key="6">
    <source>
        <dbReference type="ARBA" id="ARBA00022840"/>
    </source>
</evidence>
<comment type="caution">
    <text evidence="10">The sequence shown here is derived from an EMBL/GenBank/DDBJ whole genome shotgun (WGS) entry which is preliminary data.</text>
</comment>
<sequence length="237" mass="27056">MAVGTPGLPKGIAMEKFCYPSHMVEKRPDECYDIYHSILLVTGDPHSLIMIDKGTDSIVFLDEDSKRVFKVKRLDTTKFLSNEGYVLLNIGYSSPLKIAPTVYAFNKYVVVMEYVEGTKFESLPELGLSQNELKRILCRIIRKAMLLDELMVNHGQLSRAYRHIIIRTNDHEPIFIDFGDSTITRKPQNLTSVWSFLHNKGLLRVISEEIDSLDFARSLKKKEETAIKALKEHCASC</sequence>
<dbReference type="GO" id="GO:0005524">
    <property type="term" value="F:ATP binding"/>
    <property type="evidence" value="ECO:0007669"/>
    <property type="project" value="UniProtKB-KW"/>
</dbReference>
<gene>
    <name evidence="10" type="ORF">ENO04_00380</name>
</gene>
<dbReference type="EMBL" id="DSDY01000014">
    <property type="protein sequence ID" value="HDS10072.1"/>
    <property type="molecule type" value="Genomic_DNA"/>
</dbReference>
<evidence type="ECO:0000256" key="5">
    <source>
        <dbReference type="ARBA" id="ARBA00022777"/>
    </source>
</evidence>